<evidence type="ECO:0000256" key="2">
    <source>
        <dbReference type="ARBA" id="ARBA00022737"/>
    </source>
</evidence>
<dbReference type="AlphaFoldDB" id="A0A430QST5"/>
<keyword evidence="1 3" id="KW-0853">WD repeat</keyword>
<name>A0A430QST5_SCHBO</name>
<dbReference type="InterPro" id="IPR051944">
    <property type="entry name" value="BEACH_domain_protein"/>
</dbReference>
<dbReference type="InterPro" id="IPR015943">
    <property type="entry name" value="WD40/YVTN_repeat-like_dom_sf"/>
</dbReference>
<evidence type="ECO:0000256" key="4">
    <source>
        <dbReference type="SAM" id="MobiDB-lite"/>
    </source>
</evidence>
<organism evidence="5 6">
    <name type="scientific">Schistosoma bovis</name>
    <name type="common">Blood fluke</name>
    <dbReference type="NCBI Taxonomy" id="6184"/>
    <lineage>
        <taxon>Eukaryota</taxon>
        <taxon>Metazoa</taxon>
        <taxon>Spiralia</taxon>
        <taxon>Lophotrochozoa</taxon>
        <taxon>Platyhelminthes</taxon>
        <taxon>Trematoda</taxon>
        <taxon>Digenea</taxon>
        <taxon>Strigeidida</taxon>
        <taxon>Schistosomatoidea</taxon>
        <taxon>Schistosomatidae</taxon>
        <taxon>Schistosoma</taxon>
    </lineage>
</organism>
<comment type="caution">
    <text evidence="5">The sequence shown here is derived from an EMBL/GenBank/DDBJ whole genome shotgun (WGS) entry which is preliminary data.</text>
</comment>
<accession>A0A430QST5</accession>
<evidence type="ECO:0000256" key="3">
    <source>
        <dbReference type="PROSITE-ProRule" id="PRU00221"/>
    </source>
</evidence>
<dbReference type="InterPro" id="IPR036322">
    <property type="entry name" value="WD40_repeat_dom_sf"/>
</dbReference>
<protein>
    <submittedName>
        <fullName evidence="5">Uncharacterized protein</fullName>
    </submittedName>
</protein>
<feature type="repeat" description="WD" evidence="3">
    <location>
        <begin position="177"/>
        <end position="211"/>
    </location>
</feature>
<gene>
    <name evidence="5" type="ORF">DC041_0000108</name>
</gene>
<sequence>MNMMNTGATVNRPLLSLNINSDNLNYDNVNFTGNSNLGISSGGGYQTSTTTLIGGPVVAVEQNKCLLPPNYTHYLAWGFTDGSLRLGSLFDANERARCIFEMVDQNEILCCTSPNRHTIITAGLSTVVRVCLILMRLANNMASSNNPSSVGMVSGLSSSVYACQSFGDSRLKLRATLYGHTDAITCLTASDSFNLIVSGSRDRSCILWDLSRLCFLRQLPNHIAPIAAICINEATGDIVSCAGTQLYLWNCNGEPIASIDTPVGRNKQILCVCMSTLYDWDAENVILTGSSDGVVRMWCLKHVYSTDNDSDAVDKNTLNANRIDNSGDQEEISPFNPSDENTVDESRTKDLSVSFTVSNSTVVQPILMTITIIRLSNYF</sequence>
<evidence type="ECO:0000313" key="5">
    <source>
        <dbReference type="EMBL" id="RTG90770.1"/>
    </source>
</evidence>
<dbReference type="InterPro" id="IPR019775">
    <property type="entry name" value="WD40_repeat_CS"/>
</dbReference>
<dbReference type="Pfam" id="PF00400">
    <property type="entry name" value="WD40"/>
    <property type="match status" value="2"/>
</dbReference>
<dbReference type="Gene3D" id="2.130.10.10">
    <property type="entry name" value="YVTN repeat-like/Quinoprotein amine dehydrogenase"/>
    <property type="match status" value="2"/>
</dbReference>
<evidence type="ECO:0000313" key="6">
    <source>
        <dbReference type="Proteomes" id="UP000290809"/>
    </source>
</evidence>
<dbReference type="SMART" id="SM00320">
    <property type="entry name" value="WD40"/>
    <property type="match status" value="4"/>
</dbReference>
<keyword evidence="6" id="KW-1185">Reference proteome</keyword>
<dbReference type="SUPFAM" id="SSF50978">
    <property type="entry name" value="WD40 repeat-like"/>
    <property type="match status" value="1"/>
</dbReference>
<dbReference type="PROSITE" id="PS50082">
    <property type="entry name" value="WD_REPEATS_2"/>
    <property type="match status" value="1"/>
</dbReference>
<dbReference type="PROSITE" id="PS00678">
    <property type="entry name" value="WD_REPEATS_1"/>
    <property type="match status" value="1"/>
</dbReference>
<keyword evidence="2" id="KW-0677">Repeat</keyword>
<feature type="region of interest" description="Disordered" evidence="4">
    <location>
        <begin position="321"/>
        <end position="347"/>
    </location>
</feature>
<dbReference type="PANTHER" id="PTHR46108">
    <property type="entry name" value="BLUE CHEESE"/>
    <property type="match status" value="1"/>
</dbReference>
<proteinExistence type="predicted"/>
<dbReference type="Proteomes" id="UP000290809">
    <property type="component" value="Unassembled WGS sequence"/>
</dbReference>
<dbReference type="InterPro" id="IPR001680">
    <property type="entry name" value="WD40_rpt"/>
</dbReference>
<dbReference type="PANTHER" id="PTHR46108:SF4">
    <property type="entry name" value="BLUE CHEESE"/>
    <property type="match status" value="1"/>
</dbReference>
<dbReference type="EMBL" id="QMKO01001313">
    <property type="protein sequence ID" value="RTG90770.1"/>
    <property type="molecule type" value="Genomic_DNA"/>
</dbReference>
<reference evidence="5 6" key="1">
    <citation type="journal article" date="2019" name="PLoS Pathog.">
        <title>Genome sequence of the bovine parasite Schistosoma bovis Tanzania.</title>
        <authorList>
            <person name="Oey H."/>
            <person name="Zakrzewski M."/>
            <person name="Gobert G."/>
            <person name="Gravermann K."/>
            <person name="Stoye J."/>
            <person name="Jones M."/>
            <person name="Mcmanus D."/>
            <person name="Krause L."/>
        </authorList>
    </citation>
    <scope>NUCLEOTIDE SEQUENCE [LARGE SCALE GENOMIC DNA]</scope>
    <source>
        <strain evidence="5 6">TAN1997</strain>
    </source>
</reference>
<dbReference type="PROSITE" id="PS50294">
    <property type="entry name" value="WD_REPEATS_REGION"/>
    <property type="match status" value="1"/>
</dbReference>
<dbReference type="STRING" id="6184.A0A430QST5"/>
<evidence type="ECO:0000256" key="1">
    <source>
        <dbReference type="ARBA" id="ARBA00022574"/>
    </source>
</evidence>